<proteinExistence type="predicted"/>
<dbReference type="STRING" id="260084.SAMN02927928_2690"/>
<keyword evidence="4" id="KW-1185">Reference proteome</keyword>
<dbReference type="PANTHER" id="PTHR43265:SF1">
    <property type="entry name" value="ESTERASE ESTD"/>
    <property type="match status" value="1"/>
</dbReference>
<organism evidence="3 4">
    <name type="scientific">Asticcacaulis taihuensis</name>
    <dbReference type="NCBI Taxonomy" id="260084"/>
    <lineage>
        <taxon>Bacteria</taxon>
        <taxon>Pseudomonadati</taxon>
        <taxon>Pseudomonadota</taxon>
        <taxon>Alphaproteobacteria</taxon>
        <taxon>Caulobacterales</taxon>
        <taxon>Caulobacteraceae</taxon>
        <taxon>Asticcacaulis</taxon>
    </lineage>
</organism>
<name>A0A1G4SHL5_9CAUL</name>
<feature type="chain" id="PRO_5011591001" description="Serine aminopeptidase S33 domain-containing protein" evidence="1">
    <location>
        <begin position="25"/>
        <end position="434"/>
    </location>
</feature>
<dbReference type="Gene3D" id="3.40.50.1820">
    <property type="entry name" value="alpha/beta hydrolase"/>
    <property type="match status" value="1"/>
</dbReference>
<accession>A0A1G4SHL5</accession>
<dbReference type="RefSeq" id="WP_220083736.1">
    <property type="nucleotide sequence ID" value="NZ_CBCRYE010000002.1"/>
</dbReference>
<gene>
    <name evidence="3" type="ORF">SAMN02927928_2690</name>
</gene>
<dbReference type="GO" id="GO:0052689">
    <property type="term" value="F:carboxylic ester hydrolase activity"/>
    <property type="evidence" value="ECO:0007669"/>
    <property type="project" value="TreeGrafter"/>
</dbReference>
<sequence>MPVFFKSLRLCVMLAMLVLSTAPAARGAEPICEAGAYGAPDQDVVVLEVKDWIPSPGLGYLLLDGRYGSTLSQDGPVSCGPGYVILKTGVAGQVRLEKRSFKRTREEIPVAGAVLVGELLEPTGQDVPPVRPLVVMVHGSETEPAIGNNRAYLLAAQGITVFTYDKRGTGQSGGFYTQNFELLADDAAAAMAHAQVLAQGRFNRSGYWGQSQGGWVAPLAATRSKVDFVAVGFGLVTSPIDEDREQMLMEAQTLHLDDHDMAEIRALSAATAAIVASHFTSGFDALEKLRQETADEKWPRLINGEYSGDMLRMSDRDLHRVGRAVFDNLEIIWDYNSTATLSALNIPLLWVIAEKDREAPITATVAALKRYRKDGKTVDVYVFPDTDHGMYEFVEAPDGSRHNTRVTDGYFRLVGDFITGKIDGPYRRSYRPEK</sequence>
<evidence type="ECO:0000313" key="3">
    <source>
        <dbReference type="EMBL" id="SCW68417.1"/>
    </source>
</evidence>
<reference evidence="4" key="1">
    <citation type="submission" date="2016-10" db="EMBL/GenBank/DDBJ databases">
        <authorList>
            <person name="Varghese N."/>
            <person name="Submissions S."/>
        </authorList>
    </citation>
    <scope>NUCLEOTIDE SEQUENCE [LARGE SCALE GENOMIC DNA]</scope>
    <source>
        <strain evidence="4">CGMCC 1.3431</strain>
    </source>
</reference>
<dbReference type="Proteomes" id="UP000199150">
    <property type="component" value="Unassembled WGS sequence"/>
</dbReference>
<feature type="signal peptide" evidence="1">
    <location>
        <begin position="1"/>
        <end position="24"/>
    </location>
</feature>
<evidence type="ECO:0000256" key="1">
    <source>
        <dbReference type="SAM" id="SignalP"/>
    </source>
</evidence>
<keyword evidence="1" id="KW-0732">Signal</keyword>
<evidence type="ECO:0000259" key="2">
    <source>
        <dbReference type="Pfam" id="PF12146"/>
    </source>
</evidence>
<dbReference type="AlphaFoldDB" id="A0A1G4SHL5"/>
<dbReference type="SUPFAM" id="SSF53474">
    <property type="entry name" value="alpha/beta-Hydrolases"/>
    <property type="match status" value="1"/>
</dbReference>
<dbReference type="EMBL" id="FMTS01000004">
    <property type="protein sequence ID" value="SCW68417.1"/>
    <property type="molecule type" value="Genomic_DNA"/>
</dbReference>
<dbReference type="InterPro" id="IPR029058">
    <property type="entry name" value="AB_hydrolase_fold"/>
</dbReference>
<dbReference type="Pfam" id="PF12146">
    <property type="entry name" value="Hydrolase_4"/>
    <property type="match status" value="1"/>
</dbReference>
<feature type="domain" description="Serine aminopeptidase S33" evidence="2">
    <location>
        <begin position="130"/>
        <end position="381"/>
    </location>
</feature>
<evidence type="ECO:0000313" key="4">
    <source>
        <dbReference type="Proteomes" id="UP000199150"/>
    </source>
</evidence>
<dbReference type="InterPro" id="IPR053145">
    <property type="entry name" value="AB_hydrolase_Est10"/>
</dbReference>
<protein>
    <recommendedName>
        <fullName evidence="2">Serine aminopeptidase S33 domain-containing protein</fullName>
    </recommendedName>
</protein>
<dbReference type="InterPro" id="IPR022742">
    <property type="entry name" value="Hydrolase_4"/>
</dbReference>
<dbReference type="PANTHER" id="PTHR43265">
    <property type="entry name" value="ESTERASE ESTD"/>
    <property type="match status" value="1"/>
</dbReference>